<gene>
    <name evidence="2" type="ORF">PHPALM_13935</name>
</gene>
<dbReference type="Proteomes" id="UP000237271">
    <property type="component" value="Unassembled WGS sequence"/>
</dbReference>
<protein>
    <recommendedName>
        <fullName evidence="1">GAG-pre-integrase domain-containing protein</fullName>
    </recommendedName>
</protein>
<evidence type="ECO:0000313" key="3">
    <source>
        <dbReference type="Proteomes" id="UP000237271"/>
    </source>
</evidence>
<comment type="caution">
    <text evidence="2">The sequence shown here is derived from an EMBL/GenBank/DDBJ whole genome shotgun (WGS) entry which is preliminary data.</text>
</comment>
<proteinExistence type="predicted"/>
<name>A0A2P4XW22_9STRA</name>
<dbReference type="EMBL" id="NCKW01007824">
    <property type="protein sequence ID" value="POM69750.1"/>
    <property type="molecule type" value="Genomic_DNA"/>
</dbReference>
<sequence>MDSKDNMKKLSLHGALYAPPMHFSLLSVPAVVKHDFRFSFYRKQCATQTDQCFNIKAPMAYDIVLKPAVPTSAHIATSGKQRSFLLLHKRLGHPNVRILNDLARSQAIRGLDDTAM</sequence>
<dbReference type="OrthoDB" id="127593at2759"/>
<accession>A0A2P4XW22</accession>
<evidence type="ECO:0000313" key="2">
    <source>
        <dbReference type="EMBL" id="POM69750.1"/>
    </source>
</evidence>
<organism evidence="2 3">
    <name type="scientific">Phytophthora palmivora</name>
    <dbReference type="NCBI Taxonomy" id="4796"/>
    <lineage>
        <taxon>Eukaryota</taxon>
        <taxon>Sar</taxon>
        <taxon>Stramenopiles</taxon>
        <taxon>Oomycota</taxon>
        <taxon>Peronosporomycetes</taxon>
        <taxon>Peronosporales</taxon>
        <taxon>Peronosporaceae</taxon>
        <taxon>Phytophthora</taxon>
    </lineage>
</organism>
<keyword evidence="3" id="KW-1185">Reference proteome</keyword>
<evidence type="ECO:0000259" key="1">
    <source>
        <dbReference type="Pfam" id="PF13976"/>
    </source>
</evidence>
<dbReference type="InterPro" id="IPR025724">
    <property type="entry name" value="GAG-pre-integrase_dom"/>
</dbReference>
<dbReference type="AlphaFoldDB" id="A0A2P4XW22"/>
<feature type="domain" description="GAG-pre-integrase" evidence="1">
    <location>
        <begin position="71"/>
        <end position="112"/>
    </location>
</feature>
<dbReference type="Pfam" id="PF13976">
    <property type="entry name" value="gag_pre-integrs"/>
    <property type="match status" value="1"/>
</dbReference>
<reference evidence="2 3" key="1">
    <citation type="journal article" date="2017" name="Genome Biol. Evol.">
        <title>Phytophthora megakarya and P. palmivora, closely related causal agents of cacao black pod rot, underwent increases in genome sizes and gene numbers by different mechanisms.</title>
        <authorList>
            <person name="Ali S.S."/>
            <person name="Shao J."/>
            <person name="Lary D.J."/>
            <person name="Kronmiller B."/>
            <person name="Shen D."/>
            <person name="Strem M.D."/>
            <person name="Amoako-Attah I."/>
            <person name="Akrofi A.Y."/>
            <person name="Begoude B.A."/>
            <person name="Ten Hoopen G.M."/>
            <person name="Coulibaly K."/>
            <person name="Kebe B.I."/>
            <person name="Melnick R.L."/>
            <person name="Guiltinan M.J."/>
            <person name="Tyler B.M."/>
            <person name="Meinhardt L.W."/>
            <person name="Bailey B.A."/>
        </authorList>
    </citation>
    <scope>NUCLEOTIDE SEQUENCE [LARGE SCALE GENOMIC DNA]</scope>
    <source>
        <strain evidence="3">sbr112.9</strain>
    </source>
</reference>